<keyword evidence="1" id="KW-0472">Membrane</keyword>
<name>T1KVC7_TETUR</name>
<dbReference type="PROSITE" id="PS50948">
    <property type="entry name" value="PAN"/>
    <property type="match status" value="1"/>
</dbReference>
<dbReference type="SMART" id="SM00473">
    <property type="entry name" value="PAN_AP"/>
    <property type="match status" value="3"/>
</dbReference>
<protein>
    <recommendedName>
        <fullName evidence="2">Apple domain-containing protein</fullName>
    </recommendedName>
</protein>
<proteinExistence type="predicted"/>
<reference evidence="3" key="2">
    <citation type="submission" date="2015-06" db="UniProtKB">
        <authorList>
            <consortium name="EnsemblMetazoa"/>
        </authorList>
    </citation>
    <scope>IDENTIFICATION</scope>
</reference>
<dbReference type="Proteomes" id="UP000015104">
    <property type="component" value="Unassembled WGS sequence"/>
</dbReference>
<dbReference type="HOGENOM" id="CLU_011464_0_0_1"/>
<reference evidence="4" key="1">
    <citation type="submission" date="2011-08" db="EMBL/GenBank/DDBJ databases">
        <authorList>
            <person name="Rombauts S."/>
        </authorList>
    </citation>
    <scope>NUCLEOTIDE SEQUENCE</scope>
    <source>
        <strain evidence="4">London</strain>
    </source>
</reference>
<evidence type="ECO:0000256" key="1">
    <source>
        <dbReference type="SAM" id="Phobius"/>
    </source>
</evidence>
<keyword evidence="4" id="KW-1185">Reference proteome</keyword>
<keyword evidence="1" id="KW-0812">Transmembrane</keyword>
<evidence type="ECO:0000313" key="4">
    <source>
        <dbReference type="Proteomes" id="UP000015104"/>
    </source>
</evidence>
<dbReference type="AlphaFoldDB" id="T1KVC7"/>
<evidence type="ECO:0000313" key="3">
    <source>
        <dbReference type="EnsemblMetazoa" id="tetur23g00140.1"/>
    </source>
</evidence>
<dbReference type="InterPro" id="IPR003609">
    <property type="entry name" value="Pan_app"/>
</dbReference>
<dbReference type="SUPFAM" id="SSF57414">
    <property type="entry name" value="Hairpin loop containing domain-like"/>
    <property type="match status" value="1"/>
</dbReference>
<sequence length="1021" mass="116771">MPAELPMIIEDGNWLIKAKLLYEKSSLEINIIEYVKSVNGTIRGKIDFKIDDDDVRSIFYTNTKRYNRLFFRDHYCKSFAYTDDDWSDTLPNLYDFEFLNHLLLVGPSVIFRIVDYIHVWKPAKDEVIRGFKDHAAKGRLDEHLDVWFYFTVDNYETGIKKPNQVKFYQKSGMYWFYIYTNTRVEQNFDTIVTPNPTAYCQQSAIDSLDVPHEPFPRITEHSIHFISKTKSFNAGPSKKEEVYADEKCQILNIKTPGLVQDSSLGYDIFKLDLNRLLNFDLNYRYFGPALFDERNGIGTHAWQISEEQAKVEEKTYPRVVTTQYFNKFSDITSGYTLIGTKINAYNNYVGLTASRATEYFFYGHEISSSESTRKFNLQNCYPDPASRKTIAMYFTCKDKVKESLVNSGTVAASRIANIEPIFNSNEIIIYITILDFPRIKNAFEMRNMKLNEKALTKASKVLIDGDEEDCLIKNSYKYEPFEAIAFCKTVDGNLCQRIDGKNVKLVEDQYHGVSCSVFMTPLKNLFRYSQEIPLENLHERLNHISISFISPENNKMFTFTPYHVTDAATVNDNEHDSLFDSIYRNMKLVEDKMKTISVTGATDSSSCYRKCANSNDNNCNSFSFCVYNDRVECLVSTNENVSSETASSDASCITYLIDNLQKFKKIPSKRFTDNQNTVSFDSSLGKCASLCHNSDLCKSFQFCSGSCSMAGQYTDAASDYSENCDIYIPKVLDRFEVTGTLIVEDVFLTEMNLNADQCAALCHDWNDKEVTCHSFNYCPANAARLSICQLSKYYLSHDADVKLVHSDFCQNYQRSKQSLIDKQKNSAITKSAHIGTIFGSIVLFAAVGLIFGVIVAIVINKFYSGKKNDPSESHNRHTISWAKQALSAYECNKFRYGCINTGTNDTAALFVPGHLNACLGIGLLLQKRGHQVHVAHLPSTVQLWKSWIRVYFIVGLFGGYARLAFESSRKFTVLEQLKNEPRSNPFGNLMQDTKGENYAMMKIIKEYNPYVFLTDYLFNMP</sequence>
<dbReference type="EMBL" id="CAEY01000611">
    <property type="status" value="NOT_ANNOTATED_CDS"/>
    <property type="molecule type" value="Genomic_DNA"/>
</dbReference>
<keyword evidence="1" id="KW-1133">Transmembrane helix</keyword>
<evidence type="ECO:0000259" key="2">
    <source>
        <dbReference type="PROSITE" id="PS50948"/>
    </source>
</evidence>
<feature type="transmembrane region" description="Helical" evidence="1">
    <location>
        <begin position="837"/>
        <end position="859"/>
    </location>
</feature>
<organism evidence="3 4">
    <name type="scientific">Tetranychus urticae</name>
    <name type="common">Two-spotted spider mite</name>
    <dbReference type="NCBI Taxonomy" id="32264"/>
    <lineage>
        <taxon>Eukaryota</taxon>
        <taxon>Metazoa</taxon>
        <taxon>Ecdysozoa</taxon>
        <taxon>Arthropoda</taxon>
        <taxon>Chelicerata</taxon>
        <taxon>Arachnida</taxon>
        <taxon>Acari</taxon>
        <taxon>Acariformes</taxon>
        <taxon>Trombidiformes</taxon>
        <taxon>Prostigmata</taxon>
        <taxon>Eleutherengona</taxon>
        <taxon>Raphignathae</taxon>
        <taxon>Tetranychoidea</taxon>
        <taxon>Tetranychidae</taxon>
        <taxon>Tetranychus</taxon>
    </lineage>
</organism>
<accession>T1KVC7</accession>
<feature type="domain" description="Apple" evidence="2">
    <location>
        <begin position="652"/>
        <end position="724"/>
    </location>
</feature>
<dbReference type="EnsemblMetazoa" id="tetur23g00140.1">
    <property type="protein sequence ID" value="tetur23g00140.1"/>
    <property type="gene ID" value="tetur23g00140"/>
</dbReference>